<evidence type="ECO:0000256" key="6">
    <source>
        <dbReference type="ARBA" id="ARBA00049348"/>
    </source>
</evidence>
<dbReference type="EMBL" id="BNJR01000017">
    <property type="protein sequence ID" value="GHP14851.1"/>
    <property type="molecule type" value="Genomic_DNA"/>
</dbReference>
<dbReference type="Gene3D" id="1.10.10.10">
    <property type="entry name" value="Winged helix-like DNA-binding domain superfamily/Winged helix DNA-binding domain"/>
    <property type="match status" value="1"/>
</dbReference>
<dbReference type="InterPro" id="IPR036388">
    <property type="entry name" value="WH-like_DNA-bd_sf"/>
</dbReference>
<keyword evidence="2" id="KW-0489">Methyltransferase</keyword>
<evidence type="ECO:0000313" key="9">
    <source>
        <dbReference type="Proteomes" id="UP000604765"/>
    </source>
</evidence>
<comment type="catalytic activity">
    <reaction evidence="6">
        <text>a 6-O-methyl-2'-deoxyguanosine in DNA + L-cysteinyl-[protein] = S-methyl-L-cysteinyl-[protein] + a 2'-deoxyguanosine in DNA</text>
        <dbReference type="Rhea" id="RHEA:24000"/>
        <dbReference type="Rhea" id="RHEA-COMP:10131"/>
        <dbReference type="Rhea" id="RHEA-COMP:10132"/>
        <dbReference type="Rhea" id="RHEA-COMP:11367"/>
        <dbReference type="Rhea" id="RHEA-COMP:11368"/>
        <dbReference type="ChEBI" id="CHEBI:29950"/>
        <dbReference type="ChEBI" id="CHEBI:82612"/>
        <dbReference type="ChEBI" id="CHEBI:85445"/>
        <dbReference type="ChEBI" id="CHEBI:85448"/>
        <dbReference type="EC" id="2.1.1.63"/>
    </reaction>
</comment>
<keyword evidence="5" id="KW-0234">DNA repair</keyword>
<comment type="caution">
    <text evidence="8">The sequence shown here is derived from an EMBL/GenBank/DDBJ whole genome shotgun (WGS) entry which is preliminary data.</text>
</comment>
<dbReference type="PROSITE" id="PS00374">
    <property type="entry name" value="MGMT"/>
    <property type="match status" value="1"/>
</dbReference>
<protein>
    <submittedName>
        <fullName evidence="8">Methylated-DNA--[protein]-cysteine S-methyltransferase</fullName>
    </submittedName>
</protein>
<dbReference type="NCBIfam" id="TIGR00589">
    <property type="entry name" value="ogt"/>
    <property type="match status" value="1"/>
</dbReference>
<evidence type="ECO:0000256" key="4">
    <source>
        <dbReference type="ARBA" id="ARBA00022763"/>
    </source>
</evidence>
<dbReference type="Proteomes" id="UP000604765">
    <property type="component" value="Unassembled WGS sequence"/>
</dbReference>
<feature type="domain" description="Methylated-DNA-[protein]-cysteine S-methyltransferase DNA binding" evidence="7">
    <location>
        <begin position="89"/>
        <end position="167"/>
    </location>
</feature>
<evidence type="ECO:0000313" key="8">
    <source>
        <dbReference type="EMBL" id="GHP14851.1"/>
    </source>
</evidence>
<name>A0ABQ3W3B4_9LACO</name>
<dbReference type="PANTHER" id="PTHR10815:SF13">
    <property type="entry name" value="METHYLATED-DNA--PROTEIN-CYSTEINE METHYLTRANSFERASE"/>
    <property type="match status" value="1"/>
</dbReference>
<evidence type="ECO:0000259" key="7">
    <source>
        <dbReference type="Pfam" id="PF01035"/>
    </source>
</evidence>
<organism evidence="8 9">
    <name type="scientific">Lentilactobacillus fungorum</name>
    <dbReference type="NCBI Taxonomy" id="2201250"/>
    <lineage>
        <taxon>Bacteria</taxon>
        <taxon>Bacillati</taxon>
        <taxon>Bacillota</taxon>
        <taxon>Bacilli</taxon>
        <taxon>Lactobacillales</taxon>
        <taxon>Lactobacillaceae</taxon>
        <taxon>Lentilactobacillus</taxon>
    </lineage>
</organism>
<dbReference type="PANTHER" id="PTHR10815">
    <property type="entry name" value="METHYLATED-DNA--PROTEIN-CYSTEINE METHYLTRANSFERASE"/>
    <property type="match status" value="1"/>
</dbReference>
<evidence type="ECO:0000256" key="1">
    <source>
        <dbReference type="ARBA" id="ARBA00001286"/>
    </source>
</evidence>
<dbReference type="InterPro" id="IPR036631">
    <property type="entry name" value="MGMT_N_sf"/>
</dbReference>
<dbReference type="SUPFAM" id="SSF46767">
    <property type="entry name" value="Methylated DNA-protein cysteine methyltransferase, C-terminal domain"/>
    <property type="match status" value="1"/>
</dbReference>
<evidence type="ECO:0000256" key="3">
    <source>
        <dbReference type="ARBA" id="ARBA00022679"/>
    </source>
</evidence>
<dbReference type="Pfam" id="PF01035">
    <property type="entry name" value="DNA_binding_1"/>
    <property type="match status" value="1"/>
</dbReference>
<dbReference type="Gene3D" id="3.30.160.70">
    <property type="entry name" value="Methylated DNA-protein cysteine methyltransferase domain"/>
    <property type="match status" value="1"/>
</dbReference>
<keyword evidence="3" id="KW-0808">Transferase</keyword>
<dbReference type="SUPFAM" id="SSF53155">
    <property type="entry name" value="Methylated DNA-protein cysteine methyltransferase domain"/>
    <property type="match status" value="1"/>
</dbReference>
<sequence>MKKLYWQSVEINDQKFFFTVTEAGLNFVSSPGRFLSEIFDFYPDNRYRYQFMYDEAITEPYLNEFTEYFAKKRKQFDLPLDFDGLGTQLQRQTWAAIMKVPYGQTITYKQLAENVGRPKAIRAVATAVAQNPLLIVVPCHRIIKSSGEIGEYRGGRAAKKSLLEFEKAPISKQPLIKKLPLPKISQLGKPDL</sequence>
<reference evidence="8 9" key="1">
    <citation type="journal article" date="2021" name="Int. J. Syst. Evol. Microbiol.">
        <title>Lentilactobacillus fungorum sp. nov., isolated from spent mushroom substrates.</title>
        <authorList>
            <person name="Tohno M."/>
            <person name="Tanizawa Y."/>
            <person name="Kojima Y."/>
            <person name="Sakamoto M."/>
            <person name="Ohkuma M."/>
            <person name="Kobayashi H."/>
        </authorList>
    </citation>
    <scope>NUCLEOTIDE SEQUENCE [LARGE SCALE GENOMIC DNA]</scope>
    <source>
        <strain evidence="8 9">YK48G</strain>
    </source>
</reference>
<comment type="catalytic activity">
    <reaction evidence="1">
        <text>a 4-O-methyl-thymidine in DNA + L-cysteinyl-[protein] = a thymidine in DNA + S-methyl-L-cysteinyl-[protein]</text>
        <dbReference type="Rhea" id="RHEA:53428"/>
        <dbReference type="Rhea" id="RHEA-COMP:10131"/>
        <dbReference type="Rhea" id="RHEA-COMP:10132"/>
        <dbReference type="Rhea" id="RHEA-COMP:13555"/>
        <dbReference type="Rhea" id="RHEA-COMP:13556"/>
        <dbReference type="ChEBI" id="CHEBI:29950"/>
        <dbReference type="ChEBI" id="CHEBI:82612"/>
        <dbReference type="ChEBI" id="CHEBI:137386"/>
        <dbReference type="ChEBI" id="CHEBI:137387"/>
        <dbReference type="EC" id="2.1.1.63"/>
    </reaction>
</comment>
<gene>
    <name evidence="8" type="primary">ogt</name>
    <name evidence="8" type="ORF">YK48G_22760</name>
</gene>
<dbReference type="InterPro" id="IPR001497">
    <property type="entry name" value="MethylDNA_cys_MeTrfase_AS"/>
</dbReference>
<keyword evidence="9" id="KW-1185">Reference proteome</keyword>
<evidence type="ECO:0000256" key="2">
    <source>
        <dbReference type="ARBA" id="ARBA00022603"/>
    </source>
</evidence>
<evidence type="ECO:0000256" key="5">
    <source>
        <dbReference type="ARBA" id="ARBA00023204"/>
    </source>
</evidence>
<keyword evidence="4" id="KW-0227">DNA damage</keyword>
<dbReference type="InterPro" id="IPR036217">
    <property type="entry name" value="MethylDNA_cys_MeTrfase_DNAb"/>
</dbReference>
<proteinExistence type="predicted"/>
<dbReference type="RefSeq" id="WP_203630825.1">
    <property type="nucleotide sequence ID" value="NZ_BNJR01000017.1"/>
</dbReference>
<dbReference type="InterPro" id="IPR014048">
    <property type="entry name" value="MethylDNA_cys_MeTrfase_DNA-bd"/>
</dbReference>
<dbReference type="CDD" id="cd06445">
    <property type="entry name" value="ATase"/>
    <property type="match status" value="1"/>
</dbReference>
<accession>A0ABQ3W3B4</accession>